<gene>
    <name evidence="1" type="ORF">LSS_07324</name>
</gene>
<accession>K8Y198</accession>
<proteinExistence type="predicted"/>
<evidence type="ECO:0000313" key="2">
    <source>
        <dbReference type="Proteomes" id="UP000035800"/>
    </source>
</evidence>
<evidence type="ECO:0000313" key="1">
    <source>
        <dbReference type="EMBL" id="EKT87403.1"/>
    </source>
</evidence>
<reference evidence="1 2" key="1">
    <citation type="journal article" date="2012" name="Gene">
        <title>Sequence of Leptospira santarosai serovar Shermani genome and prediction of virulence-associated genes.</title>
        <authorList>
            <person name="Chou L.F."/>
            <person name="Chen Y.T."/>
            <person name="Lu C.W."/>
            <person name="Ko Y.C."/>
            <person name="Tang C.Y."/>
            <person name="Pan M.J."/>
            <person name="Tian Y.C."/>
            <person name="Chiu C.H."/>
            <person name="Hung C.C."/>
            <person name="Yang C.W."/>
        </authorList>
    </citation>
    <scope>NUCLEOTIDE SEQUENCE [LARGE SCALE GENOMIC DNA]</scope>
    <source>
        <strain evidence="1">LT 821</strain>
    </source>
</reference>
<name>K8Y198_9LEPT</name>
<dbReference type="KEGG" id="lst:LSS_07324"/>
<reference evidence="1 2" key="2">
    <citation type="journal article" date="2014" name="Emerg. Microbes Infect.">
        <title>Potential impact on kidney infection: a whole-genome analysis of Leptospira santarosai serovar Shermani.</title>
        <authorList>
            <person name="Chou L.F."/>
            <person name="Chen T.W."/>
            <person name="Ko Y.C."/>
            <person name="Pan M.J."/>
            <person name="Tian Y.C."/>
            <person name="Chiu C.H."/>
            <person name="Tang P."/>
            <person name="Hung C.C."/>
            <person name="Yang C.W."/>
        </authorList>
    </citation>
    <scope>NUCLEOTIDE SEQUENCE</scope>
    <source>
        <strain evidence="1 2">LT 821</strain>
    </source>
</reference>
<dbReference type="STRING" id="758847.LSS_07324"/>
<organism evidence="1 2">
    <name type="scientific">Leptospira santarosai serovar Shermani str. LT 821</name>
    <dbReference type="NCBI Taxonomy" id="758847"/>
    <lineage>
        <taxon>Bacteria</taxon>
        <taxon>Pseudomonadati</taxon>
        <taxon>Spirochaetota</taxon>
        <taxon>Spirochaetia</taxon>
        <taxon>Leptospirales</taxon>
        <taxon>Leptospiraceae</taxon>
        <taxon>Leptospira</taxon>
    </lineage>
</organism>
<dbReference type="Proteomes" id="UP000035800">
    <property type="component" value="Chromosome II"/>
</dbReference>
<protein>
    <submittedName>
        <fullName evidence="1">Uncharacterized protein</fullName>
    </submittedName>
</protein>
<dbReference type="AlphaFoldDB" id="K8Y198"/>
<sequence length="31" mass="3633">MQKKFLSEVFRIPQTGRKKGEFVFAIAFILC</sequence>
<dbReference type="EMBL" id="CP006695">
    <property type="protein sequence ID" value="EKT87403.1"/>
    <property type="molecule type" value="Genomic_DNA"/>
</dbReference>